<proteinExistence type="predicted"/>
<protein>
    <submittedName>
        <fullName evidence="1">Uncharacterized protein</fullName>
    </submittedName>
</protein>
<dbReference type="PANTHER" id="PTHR35354">
    <property type="entry name" value="RGD1561648"/>
    <property type="match status" value="1"/>
</dbReference>
<dbReference type="OrthoDB" id="8193839at2759"/>
<dbReference type="Pfam" id="PF15087">
    <property type="entry name" value="DUF4551"/>
    <property type="match status" value="1"/>
</dbReference>
<reference evidence="2" key="1">
    <citation type="submission" date="2020-01" db="EMBL/GenBank/DDBJ databases">
        <title>Draft genome sequence of the Termite Coptotermes fromosanus.</title>
        <authorList>
            <person name="Itakura S."/>
            <person name="Yosikawa Y."/>
            <person name="Umezawa K."/>
        </authorList>
    </citation>
    <scope>NUCLEOTIDE SEQUENCE [LARGE SCALE GENOMIC DNA]</scope>
</reference>
<accession>A0A6L2PRZ8</accession>
<dbReference type="Proteomes" id="UP000502823">
    <property type="component" value="Unassembled WGS sequence"/>
</dbReference>
<dbReference type="AlphaFoldDB" id="A0A6L2PRZ8"/>
<organism evidence="1 2">
    <name type="scientific">Coptotermes formosanus</name>
    <name type="common">Formosan subterranean termite</name>
    <dbReference type="NCBI Taxonomy" id="36987"/>
    <lineage>
        <taxon>Eukaryota</taxon>
        <taxon>Metazoa</taxon>
        <taxon>Ecdysozoa</taxon>
        <taxon>Arthropoda</taxon>
        <taxon>Hexapoda</taxon>
        <taxon>Insecta</taxon>
        <taxon>Pterygota</taxon>
        <taxon>Neoptera</taxon>
        <taxon>Polyneoptera</taxon>
        <taxon>Dictyoptera</taxon>
        <taxon>Blattodea</taxon>
        <taxon>Blattoidea</taxon>
        <taxon>Termitoidae</taxon>
        <taxon>Rhinotermitidae</taxon>
        <taxon>Coptotermes</taxon>
    </lineage>
</organism>
<gene>
    <name evidence="1" type="ORF">Cfor_10113</name>
</gene>
<dbReference type="InParanoid" id="A0A6L2PRZ8"/>
<comment type="caution">
    <text evidence="1">The sequence shown here is derived from an EMBL/GenBank/DDBJ whole genome shotgun (WGS) entry which is preliminary data.</text>
</comment>
<dbReference type="InterPro" id="IPR027878">
    <property type="entry name" value="DUF4551"/>
</dbReference>
<sequence length="395" mass="45483">MHDFVSRVLRPHTVYDGAQSVGEDDIHLYVLHGDSALLSHLQSCWWARLMSSTLELESSQTGGLPGGRDVQHPETVYQHYKRELLEPNISHEHSFSLLQELHASLQLHADLKKYFWKARDTLQDQMLYHFLMQRLQLFLPGSLEPQNTVYTRTEELEVAALALDILLATMQNSDCISDKMQATSCYLLQLLQFNGGSVLKELLTLLLTPPNIPRSCHNICSRLLEDFHKFGSAGWSNLPEAELIKLMAEVTNISTAILYELLLTLHKLIQNNPALQLTKLLEGVAVECHVRRGVTQLLVLLFPSATHRLKPLEAVLVCQHFFVLKCLMENVTRVQDYVQEQFEEEFRYYICWQQVNRKLPDNYAVKQLLRQLVEGVHRLACRRCTDKYYSSDMVP</sequence>
<keyword evidence="2" id="KW-1185">Reference proteome</keyword>
<evidence type="ECO:0000313" key="1">
    <source>
        <dbReference type="EMBL" id="GFG35373.1"/>
    </source>
</evidence>
<dbReference type="PANTHER" id="PTHR35354:SF1">
    <property type="entry name" value="RGD1561648"/>
    <property type="match status" value="1"/>
</dbReference>
<name>A0A6L2PRZ8_COPFO</name>
<dbReference type="EMBL" id="BLKM01000549">
    <property type="protein sequence ID" value="GFG35373.1"/>
    <property type="molecule type" value="Genomic_DNA"/>
</dbReference>
<evidence type="ECO:0000313" key="2">
    <source>
        <dbReference type="Proteomes" id="UP000502823"/>
    </source>
</evidence>